<dbReference type="EMBL" id="MN739832">
    <property type="protein sequence ID" value="QHT73809.1"/>
    <property type="molecule type" value="Genomic_DNA"/>
</dbReference>
<dbReference type="AlphaFoldDB" id="A0A6C0H049"/>
<protein>
    <submittedName>
        <fullName evidence="1">Uncharacterized protein</fullName>
    </submittedName>
</protein>
<organism evidence="1">
    <name type="scientific">viral metagenome</name>
    <dbReference type="NCBI Taxonomy" id="1070528"/>
    <lineage>
        <taxon>unclassified sequences</taxon>
        <taxon>metagenomes</taxon>
        <taxon>organismal metagenomes</taxon>
    </lineage>
</organism>
<evidence type="ECO:0000313" key="1">
    <source>
        <dbReference type="EMBL" id="QHT73809.1"/>
    </source>
</evidence>
<reference evidence="1" key="1">
    <citation type="journal article" date="2020" name="Nature">
        <title>Giant virus diversity and host interactions through global metagenomics.</title>
        <authorList>
            <person name="Schulz F."/>
            <person name="Roux S."/>
            <person name="Paez-Espino D."/>
            <person name="Jungbluth S."/>
            <person name="Walsh D.A."/>
            <person name="Denef V.J."/>
            <person name="McMahon K.D."/>
            <person name="Konstantinidis K.T."/>
            <person name="Eloe-Fadrosh E.A."/>
            <person name="Kyrpides N.C."/>
            <person name="Woyke T."/>
        </authorList>
    </citation>
    <scope>NUCLEOTIDE SEQUENCE</scope>
    <source>
        <strain evidence="1">GVMAG-M-3300023179-4</strain>
    </source>
</reference>
<proteinExistence type="predicted"/>
<accession>A0A6C0H049</accession>
<name>A0A6C0H049_9ZZZZ</name>
<sequence length="285" mass="33685">MEKIIKDHNKIPKKALCPLIQTSPNLDIIQLHKINLIGKKLNNDLVNIELSINAYILNYQTIYYNIITNIPYVKDEWIDHPFKNYNLDNDSFNIQIGNYILETETTKKILEDIIIPDNWKKYIKPYIPNNNLNKSFCKKININMVGKEELFVLDNNFENYEIDYKDIKLNIELKIKELENNQINIKITPNIPIKNNTPFTLHPFMKLKNKNLEYISGVLNDTPTIRQMINDLININDFKLQHTYNIDYASNIIANLEILFLQSNCEKTQSQVINDLIKCLDYYWN</sequence>